<keyword evidence="2" id="KW-0378">Hydrolase</keyword>
<dbReference type="AlphaFoldDB" id="A0A7G9R7U5"/>
<evidence type="ECO:0000259" key="1">
    <source>
        <dbReference type="Pfam" id="PF07819"/>
    </source>
</evidence>
<dbReference type="GO" id="GO:0016788">
    <property type="term" value="F:hydrolase activity, acting on ester bonds"/>
    <property type="evidence" value="ECO:0007669"/>
    <property type="project" value="InterPro"/>
</dbReference>
<dbReference type="Gene3D" id="3.40.50.1820">
    <property type="entry name" value="alpha/beta hydrolase"/>
    <property type="match status" value="1"/>
</dbReference>
<sequence length="287" mass="30977">MGTPMATFLCPPGYAGPRGLRAIAREGSAVAEAARLVGRSARQRWARSDTPYALRHPEPGLEPVVLVPGFMAGDGTLSLMSRHLRQLGHRTYRSTMHANVGCTQAAFESLEQRIEAVATRRSRRVSIVGHSLGGLLARGVAARRPDLVESIVTLGSPLLAPGAAHRLLLLDLAVLVRLQRAGFGKMMGEDCTSGECAQLSWEQSRTPLPHDVAFTSVFSRRDGIIDWRGCLDPQADTVEVRTSHLGMAFDPVVLDIVAASLADHRARRARQVTRQASLRAVPDVSVG</sequence>
<dbReference type="Pfam" id="PF07819">
    <property type="entry name" value="PGAP1"/>
    <property type="match status" value="1"/>
</dbReference>
<keyword evidence="3" id="KW-1185">Reference proteome</keyword>
<accession>A0A7G9R7U5</accession>
<dbReference type="EMBL" id="CP060713">
    <property type="protein sequence ID" value="QNN51670.1"/>
    <property type="molecule type" value="Genomic_DNA"/>
</dbReference>
<dbReference type="Proteomes" id="UP000515947">
    <property type="component" value="Chromosome"/>
</dbReference>
<proteinExistence type="predicted"/>
<organism evidence="2 3">
    <name type="scientific">Nocardioides mesophilus</name>
    <dbReference type="NCBI Taxonomy" id="433659"/>
    <lineage>
        <taxon>Bacteria</taxon>
        <taxon>Bacillati</taxon>
        <taxon>Actinomycetota</taxon>
        <taxon>Actinomycetes</taxon>
        <taxon>Propionibacteriales</taxon>
        <taxon>Nocardioidaceae</taxon>
        <taxon>Nocardioides</taxon>
    </lineage>
</organism>
<dbReference type="KEGG" id="nmes:H9L09_13995"/>
<evidence type="ECO:0000313" key="3">
    <source>
        <dbReference type="Proteomes" id="UP000515947"/>
    </source>
</evidence>
<evidence type="ECO:0000313" key="2">
    <source>
        <dbReference type="EMBL" id="QNN51670.1"/>
    </source>
</evidence>
<gene>
    <name evidence="2" type="ORF">H9L09_13995</name>
</gene>
<dbReference type="InterPro" id="IPR012908">
    <property type="entry name" value="PGAP1-ab_dom-like"/>
</dbReference>
<reference evidence="2 3" key="1">
    <citation type="submission" date="2020-08" db="EMBL/GenBank/DDBJ databases">
        <title>Genome sequence of Nocardioides mesophilus KACC 16243T.</title>
        <authorList>
            <person name="Hyun D.-W."/>
            <person name="Bae J.-W."/>
        </authorList>
    </citation>
    <scope>NUCLEOTIDE SEQUENCE [LARGE SCALE GENOMIC DNA]</scope>
    <source>
        <strain evidence="2 3">KACC 16243</strain>
    </source>
</reference>
<dbReference type="InterPro" id="IPR029058">
    <property type="entry name" value="AB_hydrolase_fold"/>
</dbReference>
<name>A0A7G9R7U5_9ACTN</name>
<feature type="domain" description="GPI inositol-deacylase PGAP1-like alpha/beta" evidence="1">
    <location>
        <begin position="118"/>
        <end position="165"/>
    </location>
</feature>
<dbReference type="SUPFAM" id="SSF53474">
    <property type="entry name" value="alpha/beta-Hydrolases"/>
    <property type="match status" value="1"/>
</dbReference>
<dbReference type="RefSeq" id="WP_187577506.1">
    <property type="nucleotide sequence ID" value="NZ_CP060713.1"/>
</dbReference>
<protein>
    <submittedName>
        <fullName evidence="2">Alpha/beta hydrolase</fullName>
    </submittedName>
</protein>